<evidence type="ECO:0000313" key="3">
    <source>
        <dbReference type="Proteomes" id="UP000065261"/>
    </source>
</evidence>
<protein>
    <recommendedName>
        <fullName evidence="4">Glycine zipper family protein</fullName>
    </recommendedName>
</protein>
<organism evidence="2">
    <name type="scientific">Pseudoalteromonas translucida KMM 520</name>
    <dbReference type="NCBI Taxonomy" id="1315283"/>
    <lineage>
        <taxon>Bacteria</taxon>
        <taxon>Pseudomonadati</taxon>
        <taxon>Pseudomonadota</taxon>
        <taxon>Gammaproteobacteria</taxon>
        <taxon>Alteromonadales</taxon>
        <taxon>Pseudoalteromonadaceae</taxon>
        <taxon>Pseudoalteromonas</taxon>
    </lineage>
</organism>
<name>A0A0U2VAP0_9GAMM</name>
<dbReference type="AlphaFoldDB" id="A0A0U2VAP0"/>
<dbReference type="PATRIC" id="fig|1315283.4.peg.3292"/>
<feature type="transmembrane region" description="Helical" evidence="1">
    <location>
        <begin position="206"/>
        <end position="226"/>
    </location>
</feature>
<reference evidence="2 3" key="1">
    <citation type="submission" date="2015-03" db="EMBL/GenBank/DDBJ databases">
        <authorList>
            <person name="Murphy D."/>
        </authorList>
    </citation>
    <scope>NUCLEOTIDE SEQUENCE [LARGE SCALE GENOMIC DNA]</scope>
    <source>
        <strain evidence="2 3">KMM 520</strain>
    </source>
</reference>
<dbReference type="KEGG" id="ptn:PTRA_b0180"/>
<dbReference type="RefSeq" id="WP_058374745.1">
    <property type="nucleotide sequence ID" value="NZ_CP011035.1"/>
</dbReference>
<dbReference type="Proteomes" id="UP000065261">
    <property type="component" value="Chromosome II"/>
</dbReference>
<accession>A0A0U2VAP0</accession>
<keyword evidence="1" id="KW-0472">Membrane</keyword>
<evidence type="ECO:0000256" key="1">
    <source>
        <dbReference type="SAM" id="Phobius"/>
    </source>
</evidence>
<keyword evidence="1" id="KW-1133">Transmembrane helix</keyword>
<keyword evidence="1" id="KW-0812">Transmembrane</keyword>
<proteinExistence type="predicted"/>
<sequence length="356" mass="39069">MYYSEVKEQYLAHLKQSKNSITAYKAIVNYSNKTPTEISDESFEYLEHEFEGVFFAQGNNKRQILKSAGKYLIGFLSLGGTYHLALQNKHYEDLHNSLYKAVFESLKLINGETNKALNSIGFTLEKTNKLLKKVGKVLQTKSNVTSDRKAVDQKVTLIQLKQFSDGFKTSLKAGFGGLVGGTSAVGAWGVVTIIGSASTGTAITSLSGIAATNATLAWFGGGSIAAGGAGMAGGFMVLGGIIAAPAMYFAVTGSYKKVEKIKMKKVELLAEIEKLTSLESEAKAHLKTVQQHHYHITEYANHFGKLLEDNLRVFKKHSSLKYKIFGGKMNIKQEEVFHNLSQYSNELLFQLGYSNN</sequence>
<feature type="transmembrane region" description="Helical" evidence="1">
    <location>
        <begin position="232"/>
        <end position="255"/>
    </location>
</feature>
<feature type="transmembrane region" description="Helical" evidence="1">
    <location>
        <begin position="173"/>
        <end position="194"/>
    </location>
</feature>
<gene>
    <name evidence="2" type="ORF">PTRA_b0180</name>
</gene>
<evidence type="ECO:0008006" key="4">
    <source>
        <dbReference type="Google" id="ProtNLM"/>
    </source>
</evidence>
<dbReference type="EMBL" id="CP011035">
    <property type="protein sequence ID" value="ALS34700.1"/>
    <property type="molecule type" value="Genomic_DNA"/>
</dbReference>
<evidence type="ECO:0000313" key="2">
    <source>
        <dbReference type="EMBL" id="ALS34700.1"/>
    </source>
</evidence>